<proteinExistence type="predicted"/>
<organism evidence="3 4">
    <name type="scientific">Candidatus Coprenecus stercoravium</name>
    <dbReference type="NCBI Taxonomy" id="2840735"/>
    <lineage>
        <taxon>Bacteria</taxon>
        <taxon>Pseudomonadati</taxon>
        <taxon>Bacteroidota</taxon>
        <taxon>Bacteroidia</taxon>
        <taxon>Bacteroidales</taxon>
        <taxon>Rikenellaceae</taxon>
        <taxon>Rikenellaceae incertae sedis</taxon>
        <taxon>Candidatus Coprenecus</taxon>
    </lineage>
</organism>
<name>A0A9D2GPX6_9BACT</name>
<comment type="caution">
    <text evidence="3">The sequence shown here is derived from an EMBL/GenBank/DDBJ whole genome shotgun (WGS) entry which is preliminary data.</text>
</comment>
<reference evidence="3" key="1">
    <citation type="journal article" date="2021" name="PeerJ">
        <title>Extensive microbial diversity within the chicken gut microbiome revealed by metagenomics and culture.</title>
        <authorList>
            <person name="Gilroy R."/>
            <person name="Ravi A."/>
            <person name="Getino M."/>
            <person name="Pursley I."/>
            <person name="Horton D.L."/>
            <person name="Alikhan N.F."/>
            <person name="Baker D."/>
            <person name="Gharbi K."/>
            <person name="Hall N."/>
            <person name="Watson M."/>
            <person name="Adriaenssens E.M."/>
            <person name="Foster-Nyarko E."/>
            <person name="Jarju S."/>
            <person name="Secka A."/>
            <person name="Antonio M."/>
            <person name="Oren A."/>
            <person name="Chaudhuri R.R."/>
            <person name="La Ragione R."/>
            <person name="Hildebrand F."/>
            <person name="Pallen M.J."/>
        </authorList>
    </citation>
    <scope>NUCLEOTIDE SEQUENCE</scope>
    <source>
        <strain evidence="3">Gambia16-554</strain>
    </source>
</reference>
<dbReference type="AlphaFoldDB" id="A0A9D2GPX6"/>
<evidence type="ECO:0000256" key="2">
    <source>
        <dbReference type="SAM" id="SignalP"/>
    </source>
</evidence>
<protein>
    <recommendedName>
        <fullName evidence="5">Protein BatD</fullName>
    </recommendedName>
</protein>
<accession>A0A9D2GPX6</accession>
<reference evidence="3" key="2">
    <citation type="submission" date="2021-04" db="EMBL/GenBank/DDBJ databases">
        <authorList>
            <person name="Gilroy R."/>
        </authorList>
    </citation>
    <scope>NUCLEOTIDE SEQUENCE</scope>
    <source>
        <strain evidence="3">Gambia16-554</strain>
    </source>
</reference>
<evidence type="ECO:0008006" key="5">
    <source>
        <dbReference type="Google" id="ProtNLM"/>
    </source>
</evidence>
<feature type="chain" id="PRO_5039479377" description="Protein BatD" evidence="2">
    <location>
        <begin position="25"/>
        <end position="312"/>
    </location>
</feature>
<keyword evidence="1" id="KW-0812">Transmembrane</keyword>
<gene>
    <name evidence="3" type="ORF">IAC04_01270</name>
</gene>
<dbReference type="EMBL" id="DXAW01000028">
    <property type="protein sequence ID" value="HIZ85109.1"/>
    <property type="molecule type" value="Genomic_DNA"/>
</dbReference>
<evidence type="ECO:0000313" key="4">
    <source>
        <dbReference type="Proteomes" id="UP000824115"/>
    </source>
</evidence>
<keyword evidence="1" id="KW-1133">Transmembrane helix</keyword>
<feature type="transmembrane region" description="Helical" evidence="1">
    <location>
        <begin position="160"/>
        <end position="181"/>
    </location>
</feature>
<keyword evidence="2" id="KW-0732">Signal</keyword>
<feature type="signal peptide" evidence="2">
    <location>
        <begin position="1"/>
        <end position="24"/>
    </location>
</feature>
<evidence type="ECO:0000313" key="3">
    <source>
        <dbReference type="EMBL" id="HIZ85109.1"/>
    </source>
</evidence>
<evidence type="ECO:0000256" key="1">
    <source>
        <dbReference type="SAM" id="Phobius"/>
    </source>
</evidence>
<dbReference type="Proteomes" id="UP000824115">
    <property type="component" value="Unassembled WGS sequence"/>
</dbReference>
<keyword evidence="1" id="KW-0472">Membrane</keyword>
<sequence length="312" mass="35233">MMRKIAVYIGAVLTAVFFSPDAVAQDLVYTTVSRDTILIGDQVEWKSEIRVPEGMTVEIDPMSGYVVPGVELIKDFHTDTVRTEGAVSTLETKAVITSFDSGSYVLPPLVVYVCRDGDVADTLRMRAVPLEVTTVPVDTASFEMYDIRPQFRYPVTFGEVLPWVLLAVVLAALAVLVVLAVRRRRRRRIDYEKPVPDEPPHITALRSLDRIREEKLWQKGGQKQYYTEITDTLRQYIESRFGVKTMERTSNEILADLSACRMSPSDYELLKDLFGLADLVKFAKYTAGDAENENAVPSAVRFVNDTYMQEIE</sequence>